<name>A0A4R2RSH9_9FIRM</name>
<accession>A0A4R2RSH9</accession>
<feature type="transmembrane region" description="Helical" evidence="2">
    <location>
        <begin position="149"/>
        <end position="170"/>
    </location>
</feature>
<evidence type="ECO:0000313" key="3">
    <source>
        <dbReference type="EMBL" id="TCP67222.1"/>
    </source>
</evidence>
<gene>
    <name evidence="3" type="ORF">EDD73_105117</name>
</gene>
<dbReference type="GO" id="GO:0022857">
    <property type="term" value="F:transmembrane transporter activity"/>
    <property type="evidence" value="ECO:0007669"/>
    <property type="project" value="InterPro"/>
</dbReference>
<reference evidence="3 4" key="1">
    <citation type="submission" date="2019-03" db="EMBL/GenBank/DDBJ databases">
        <title>Genomic Encyclopedia of Type Strains, Phase IV (KMG-IV): sequencing the most valuable type-strain genomes for metagenomic binning, comparative biology and taxonomic classification.</title>
        <authorList>
            <person name="Goeker M."/>
        </authorList>
    </citation>
    <scope>NUCLEOTIDE SEQUENCE [LARGE SCALE GENOMIC DNA]</scope>
    <source>
        <strain evidence="3 4">DSM 11170</strain>
    </source>
</reference>
<proteinExistence type="predicted"/>
<keyword evidence="4" id="KW-1185">Reference proteome</keyword>
<comment type="caution">
    <text evidence="3">The sequence shown here is derived from an EMBL/GenBank/DDBJ whole genome shotgun (WGS) entry which is preliminary data.</text>
</comment>
<dbReference type="InterPro" id="IPR036259">
    <property type="entry name" value="MFS_trans_sf"/>
</dbReference>
<dbReference type="PANTHER" id="PTHR23526">
    <property type="entry name" value="INTEGRAL MEMBRANE TRANSPORT PROTEIN-RELATED"/>
    <property type="match status" value="1"/>
</dbReference>
<feature type="transmembrane region" description="Helical" evidence="2">
    <location>
        <begin position="295"/>
        <end position="313"/>
    </location>
</feature>
<evidence type="ECO:0000313" key="4">
    <source>
        <dbReference type="Proteomes" id="UP000294813"/>
    </source>
</evidence>
<feature type="transmembrane region" description="Helical" evidence="2">
    <location>
        <begin position="354"/>
        <end position="373"/>
    </location>
</feature>
<feature type="transmembrane region" description="Helical" evidence="2">
    <location>
        <begin position="176"/>
        <end position="197"/>
    </location>
</feature>
<sequence>MAPRFSNAVTLPAYGAFYFSALAFFDSTILVPLYLHQTTDSPLLIAIASAVRPLGFALPQLFMAGYVARHPDLPRLIFRILIITRGCMILTAASILLALPYRTAGIIFLVCFTIFSFGEGLVQVPWMVLFGRTIDKEKRGHVLGTMQSFGGIGGFLGSITVRLILLSPLWPFPWNYALLFTLGTALLLLSAGAVRFAHDRPHSPQEPQAVSSLLRQLPEDLRTHRPFARLLPIQILMSSNVLGFPFYILYIKSLGFLPPDAVGLLIVMQVIGQIAGGQLLGYCSDHWSNRRTIQVTLTTNLLIPLVFLYLVHAPDSWQYPLTCLVFVALGSVLGGWLGFVNYLMDTTPADKRAFFISISNLFSAPMALLPILFGTSSPHLAFGVVASLEGLALLLTQFLPTAQEIANAKKLP</sequence>
<feature type="transmembrane region" description="Helical" evidence="2">
    <location>
        <begin position="379"/>
        <end position="400"/>
    </location>
</feature>
<dbReference type="EMBL" id="SLXT01000005">
    <property type="protein sequence ID" value="TCP67222.1"/>
    <property type="molecule type" value="Genomic_DNA"/>
</dbReference>
<feature type="transmembrane region" description="Helical" evidence="2">
    <location>
        <begin position="230"/>
        <end position="250"/>
    </location>
</feature>
<keyword evidence="2" id="KW-1133">Transmembrane helix</keyword>
<comment type="subcellular location">
    <subcellularLocation>
        <location evidence="1">Cell membrane</location>
        <topology evidence="1">Multi-pass membrane protein</topology>
    </subcellularLocation>
</comment>
<evidence type="ECO:0000256" key="2">
    <source>
        <dbReference type="SAM" id="Phobius"/>
    </source>
</evidence>
<dbReference type="PANTHER" id="PTHR23526:SF1">
    <property type="entry name" value="MAJOR FACILITATOR SUPERFAMILY MFS_1"/>
    <property type="match status" value="1"/>
</dbReference>
<feature type="transmembrane region" description="Helical" evidence="2">
    <location>
        <begin position="262"/>
        <end position="283"/>
    </location>
</feature>
<feature type="transmembrane region" description="Helical" evidence="2">
    <location>
        <begin position="76"/>
        <end position="99"/>
    </location>
</feature>
<dbReference type="Pfam" id="PF07690">
    <property type="entry name" value="MFS_1"/>
    <property type="match status" value="1"/>
</dbReference>
<feature type="transmembrane region" description="Helical" evidence="2">
    <location>
        <begin position="12"/>
        <end position="35"/>
    </location>
</feature>
<dbReference type="InterPro" id="IPR052528">
    <property type="entry name" value="Sugar_transport-like"/>
</dbReference>
<dbReference type="AlphaFoldDB" id="A0A4R2RSH9"/>
<evidence type="ECO:0000256" key="1">
    <source>
        <dbReference type="ARBA" id="ARBA00004651"/>
    </source>
</evidence>
<feature type="transmembrane region" description="Helical" evidence="2">
    <location>
        <begin position="41"/>
        <end position="64"/>
    </location>
</feature>
<dbReference type="CDD" id="cd06174">
    <property type="entry name" value="MFS"/>
    <property type="match status" value="1"/>
</dbReference>
<feature type="transmembrane region" description="Helical" evidence="2">
    <location>
        <begin position="105"/>
        <end position="129"/>
    </location>
</feature>
<keyword evidence="2" id="KW-0812">Transmembrane</keyword>
<dbReference type="SUPFAM" id="SSF103473">
    <property type="entry name" value="MFS general substrate transporter"/>
    <property type="match status" value="1"/>
</dbReference>
<organism evidence="3 4">
    <name type="scientific">Heliophilum fasciatum</name>
    <dbReference type="NCBI Taxonomy" id="35700"/>
    <lineage>
        <taxon>Bacteria</taxon>
        <taxon>Bacillati</taxon>
        <taxon>Bacillota</taxon>
        <taxon>Clostridia</taxon>
        <taxon>Eubacteriales</taxon>
        <taxon>Heliobacteriaceae</taxon>
        <taxon>Heliophilum</taxon>
    </lineage>
</organism>
<keyword evidence="2" id="KW-0472">Membrane</keyword>
<feature type="transmembrane region" description="Helical" evidence="2">
    <location>
        <begin position="319"/>
        <end position="342"/>
    </location>
</feature>
<dbReference type="InterPro" id="IPR011701">
    <property type="entry name" value="MFS"/>
</dbReference>
<dbReference type="Proteomes" id="UP000294813">
    <property type="component" value="Unassembled WGS sequence"/>
</dbReference>
<protein>
    <submittedName>
        <fullName evidence="3">MFS transporter</fullName>
    </submittedName>
</protein>
<dbReference type="GO" id="GO:0005886">
    <property type="term" value="C:plasma membrane"/>
    <property type="evidence" value="ECO:0007669"/>
    <property type="project" value="UniProtKB-SubCell"/>
</dbReference>
<dbReference type="RefSeq" id="WP_165876308.1">
    <property type="nucleotide sequence ID" value="NZ_JAOQNU010000005.1"/>
</dbReference>
<dbReference type="Gene3D" id="1.20.1250.20">
    <property type="entry name" value="MFS general substrate transporter like domains"/>
    <property type="match status" value="2"/>
</dbReference>